<dbReference type="InterPro" id="IPR002933">
    <property type="entry name" value="Peptidase_M20"/>
</dbReference>
<evidence type="ECO:0000256" key="3">
    <source>
        <dbReference type="ARBA" id="ARBA00022801"/>
    </source>
</evidence>
<dbReference type="InterPro" id="IPR051458">
    <property type="entry name" value="Cyt/Met_Dipeptidase"/>
</dbReference>
<dbReference type="GO" id="GO:0046872">
    <property type="term" value="F:metal ion binding"/>
    <property type="evidence" value="ECO:0007669"/>
    <property type="project" value="UniProtKB-KW"/>
</dbReference>
<organism evidence="5 6">
    <name type="scientific">Ruoffia tabacinasalis</name>
    <dbReference type="NCBI Taxonomy" id="87458"/>
    <lineage>
        <taxon>Bacteria</taxon>
        <taxon>Bacillati</taxon>
        <taxon>Bacillota</taxon>
        <taxon>Bacilli</taxon>
        <taxon>Lactobacillales</taxon>
        <taxon>Aerococcaceae</taxon>
        <taxon>Ruoffia</taxon>
    </lineage>
</organism>
<dbReference type="Gene3D" id="3.30.70.360">
    <property type="match status" value="1"/>
</dbReference>
<proteinExistence type="predicted"/>
<dbReference type="Pfam" id="PF07687">
    <property type="entry name" value="M20_dimer"/>
    <property type="match status" value="1"/>
</dbReference>
<dbReference type="InterPro" id="IPR011650">
    <property type="entry name" value="Peptidase_M20_dimer"/>
</dbReference>
<sequence length="456" mass="50202">MTVDYKAIAKDYADKYMEDLFTYLRYETVSAQGREIPETANFVRDTIIEAGGESEILGDLGGHPVVYGYFKAGANGNSDKTLLFYNHYDVQPEDPIDEWKTNPFEPTVVDGKIVARGVSDNKANFMSRIVAVKAIQDTEGGLPCNVKFFVEGEEEIGSPNIDKYLENYADKFSADACIWESGSKDSEERMVISAGVKGIAYFEASVVSADIDIHSSQAAVIDNGAWRLVHALATLRDVDNNITVDGFKEMRTEPTDVEKASVAAFPYNEAATIDTYGLKHPLITDGLDYSAQEALILYPTMTISGLLSGYTGQGTKTVLPRKAMAKIDVRLVPGYEPKTVYDVLRKHFDNHGFKDVDLELLTGVKPFRTDISDPFTEQVINSAKEVYGEENVILELNSAGTGPMYGFGKYLNVPILGAGTGWVESGAHAPNENIRVEDYYQGVEHIIQLLHTFGGE</sequence>
<dbReference type="RefSeq" id="WP_138405284.1">
    <property type="nucleotide sequence ID" value="NZ_VBSP01000047.1"/>
</dbReference>
<dbReference type="OrthoDB" id="9761532at2"/>
<evidence type="ECO:0000313" key="6">
    <source>
        <dbReference type="Proteomes" id="UP000306420"/>
    </source>
</evidence>
<dbReference type="GO" id="GO:0009089">
    <property type="term" value="P:lysine biosynthetic process via diaminopimelate"/>
    <property type="evidence" value="ECO:0007669"/>
    <property type="project" value="TreeGrafter"/>
</dbReference>
<name>A0A5R9DU39_9LACT</name>
<keyword evidence="1" id="KW-0645">Protease</keyword>
<dbReference type="SUPFAM" id="SSF53187">
    <property type="entry name" value="Zn-dependent exopeptidases"/>
    <property type="match status" value="1"/>
</dbReference>
<accession>A0A5R9DU39</accession>
<dbReference type="GO" id="GO:0006508">
    <property type="term" value="P:proteolysis"/>
    <property type="evidence" value="ECO:0007669"/>
    <property type="project" value="UniProtKB-KW"/>
</dbReference>
<protein>
    <submittedName>
        <fullName evidence="5">M20/M25/M40 family metallo-hydrolase</fullName>
    </submittedName>
</protein>
<comment type="caution">
    <text evidence="5">The sequence shown here is derived from an EMBL/GenBank/DDBJ whole genome shotgun (WGS) entry which is preliminary data.</text>
</comment>
<feature type="domain" description="Peptidase M20 dimerisation" evidence="4">
    <location>
        <begin position="196"/>
        <end position="354"/>
    </location>
</feature>
<evidence type="ECO:0000256" key="1">
    <source>
        <dbReference type="ARBA" id="ARBA00022670"/>
    </source>
</evidence>
<dbReference type="Gene3D" id="3.40.630.10">
    <property type="entry name" value="Zn peptidases"/>
    <property type="match status" value="1"/>
</dbReference>
<dbReference type="PANTHER" id="PTHR43270">
    <property type="entry name" value="BETA-ALA-HIS DIPEPTIDASE"/>
    <property type="match status" value="1"/>
</dbReference>
<dbReference type="PANTHER" id="PTHR43270:SF8">
    <property type="entry name" value="DI- AND TRIPEPTIDASE DUG2-RELATED"/>
    <property type="match status" value="1"/>
</dbReference>
<dbReference type="AlphaFoldDB" id="A0A5R9DU39"/>
<dbReference type="GO" id="GO:0008233">
    <property type="term" value="F:peptidase activity"/>
    <property type="evidence" value="ECO:0007669"/>
    <property type="project" value="UniProtKB-KW"/>
</dbReference>
<keyword evidence="2" id="KW-0479">Metal-binding</keyword>
<dbReference type="GO" id="GO:0009014">
    <property type="term" value="F:succinyl-diaminopimelate desuccinylase activity"/>
    <property type="evidence" value="ECO:0007669"/>
    <property type="project" value="TreeGrafter"/>
</dbReference>
<reference evidence="5 6" key="1">
    <citation type="submission" date="2019-05" db="EMBL/GenBank/DDBJ databases">
        <title>The metagenome of a microbial culture collection derived from dairy environment covers the genomic content of the human microbiome.</title>
        <authorList>
            <person name="Roder T."/>
            <person name="Wuthrich D."/>
            <person name="Sattari Z."/>
            <person name="Von Ah U."/>
            <person name="Bar C."/>
            <person name="Ronchi F."/>
            <person name="Macpherson A.J."/>
            <person name="Ganal-Vonarburg S.C."/>
            <person name="Bruggmann R."/>
            <person name="Vergeres G."/>
        </authorList>
    </citation>
    <scope>NUCLEOTIDE SEQUENCE [LARGE SCALE GENOMIC DNA]</scope>
    <source>
        <strain evidence="5 6">FAM 24227</strain>
    </source>
</reference>
<evidence type="ECO:0000313" key="5">
    <source>
        <dbReference type="EMBL" id="TLQ39816.1"/>
    </source>
</evidence>
<dbReference type="Proteomes" id="UP000306420">
    <property type="component" value="Unassembled WGS sequence"/>
</dbReference>
<gene>
    <name evidence="5" type="ORF">FEZ33_10200</name>
</gene>
<evidence type="ECO:0000259" key="4">
    <source>
        <dbReference type="Pfam" id="PF07687"/>
    </source>
</evidence>
<dbReference type="EMBL" id="VBSP01000047">
    <property type="protein sequence ID" value="TLQ39816.1"/>
    <property type="molecule type" value="Genomic_DNA"/>
</dbReference>
<evidence type="ECO:0000256" key="2">
    <source>
        <dbReference type="ARBA" id="ARBA00022723"/>
    </source>
</evidence>
<dbReference type="NCBIfam" id="NF005034">
    <property type="entry name" value="PRK06446.1"/>
    <property type="match status" value="1"/>
</dbReference>
<dbReference type="GO" id="GO:0005829">
    <property type="term" value="C:cytosol"/>
    <property type="evidence" value="ECO:0007669"/>
    <property type="project" value="TreeGrafter"/>
</dbReference>
<dbReference type="Pfam" id="PF01546">
    <property type="entry name" value="Peptidase_M20"/>
    <property type="match status" value="1"/>
</dbReference>
<keyword evidence="3 5" id="KW-0378">Hydrolase</keyword>